<keyword evidence="10" id="KW-0732">Signal</keyword>
<dbReference type="RefSeq" id="XP_005772814.1">
    <property type="nucleotide sequence ID" value="XM_005772757.1"/>
</dbReference>
<evidence type="ECO:0000256" key="9">
    <source>
        <dbReference type="SAM" id="MobiDB-lite"/>
    </source>
</evidence>
<reference evidence="11" key="2">
    <citation type="submission" date="2024-10" db="UniProtKB">
        <authorList>
            <consortium name="EnsemblProtists"/>
        </authorList>
    </citation>
    <scope>IDENTIFICATION</scope>
</reference>
<dbReference type="Proteomes" id="UP000013827">
    <property type="component" value="Unassembled WGS sequence"/>
</dbReference>
<accession>A0A0D3JA50</accession>
<evidence type="ECO:0000313" key="12">
    <source>
        <dbReference type="Proteomes" id="UP000013827"/>
    </source>
</evidence>
<evidence type="ECO:0000256" key="1">
    <source>
        <dbReference type="ARBA" id="ARBA00004141"/>
    </source>
</evidence>
<feature type="region of interest" description="Disordered" evidence="9">
    <location>
        <begin position="338"/>
        <end position="358"/>
    </location>
</feature>
<proteinExistence type="inferred from homology"/>
<dbReference type="SUPFAM" id="SSF103506">
    <property type="entry name" value="Mitochondrial carrier"/>
    <property type="match status" value="1"/>
</dbReference>
<evidence type="ECO:0000256" key="7">
    <source>
        <dbReference type="ARBA" id="ARBA00023136"/>
    </source>
</evidence>
<dbReference type="EnsemblProtists" id="EOD20385">
    <property type="protein sequence ID" value="EOD20385"/>
    <property type="gene ID" value="EMIHUDRAFT_117583"/>
</dbReference>
<sequence>MKTIVAAALVAFVAAAPADTLARKPLFSSHPHPPVCAKPDGCDAPIDTLSETIQAIIGASFPPNVVCLTYYSTCGVIEGPVACIATAVARLVQSPVFGIPRFLRDLRGCLVGSSFAAALPCGTTADGKFLCDPEDNVCDSCGVEYDSCSGSPDPNEGIDVVIDCKTYYECSPSGEPPDTYTPEADVFAGSIAAELTTKALLHPLDTIKTRLQYTVVPKRQRAGASSIPIVSDLRLGFRVLADATRSPEHSMKDPSLRPRSRAADAANAARSLYRGLTPQLVGVVPIALVYMPSYEVASGALKGTPLQSTPIAGVLTGVASAVVRVPVSVIKSRIQLGLPSGGRGASPSPNPLPRPSNL</sequence>
<organism evidence="11 12">
    <name type="scientific">Emiliania huxleyi (strain CCMP1516)</name>
    <dbReference type="NCBI Taxonomy" id="280463"/>
    <lineage>
        <taxon>Eukaryota</taxon>
        <taxon>Haptista</taxon>
        <taxon>Haptophyta</taxon>
        <taxon>Prymnesiophyceae</taxon>
        <taxon>Isochrysidales</taxon>
        <taxon>Noelaerhabdaceae</taxon>
        <taxon>Emiliania</taxon>
    </lineage>
</organism>
<dbReference type="PaxDb" id="2903-EOD20385"/>
<comment type="subcellular location">
    <subcellularLocation>
        <location evidence="1">Membrane</location>
        <topology evidence="1">Multi-pass membrane protein</topology>
    </subcellularLocation>
</comment>
<feature type="signal peptide" evidence="10">
    <location>
        <begin position="1"/>
        <end position="22"/>
    </location>
</feature>
<dbReference type="PANTHER" id="PTHR45667">
    <property type="entry name" value="S-ADENOSYLMETHIONINE MITOCHONDRIAL CARRIER PROTEIN"/>
    <property type="match status" value="1"/>
</dbReference>
<dbReference type="GeneID" id="17265930"/>
<evidence type="ECO:0000256" key="3">
    <source>
        <dbReference type="ARBA" id="ARBA00022448"/>
    </source>
</evidence>
<keyword evidence="6" id="KW-1133">Transmembrane helix</keyword>
<evidence type="ECO:0000256" key="2">
    <source>
        <dbReference type="ARBA" id="ARBA00006375"/>
    </source>
</evidence>
<dbReference type="Gene3D" id="1.50.40.10">
    <property type="entry name" value="Mitochondrial carrier domain"/>
    <property type="match status" value="1"/>
</dbReference>
<feature type="compositionally biased region" description="Pro residues" evidence="9">
    <location>
        <begin position="348"/>
        <end position="358"/>
    </location>
</feature>
<dbReference type="InterPro" id="IPR018108">
    <property type="entry name" value="MCP_transmembrane"/>
</dbReference>
<dbReference type="AlphaFoldDB" id="A0A0D3JA50"/>
<feature type="repeat" description="Solcar" evidence="8">
    <location>
        <begin position="180"/>
        <end position="300"/>
    </location>
</feature>
<keyword evidence="12" id="KW-1185">Reference proteome</keyword>
<evidence type="ECO:0000256" key="10">
    <source>
        <dbReference type="SAM" id="SignalP"/>
    </source>
</evidence>
<comment type="similarity">
    <text evidence="2">Belongs to the mitochondrial carrier (TC 2.A.29) family.</text>
</comment>
<feature type="chain" id="PRO_5044239394" evidence="10">
    <location>
        <begin position="23"/>
        <end position="358"/>
    </location>
</feature>
<evidence type="ECO:0000256" key="4">
    <source>
        <dbReference type="ARBA" id="ARBA00022692"/>
    </source>
</evidence>
<dbReference type="InterPro" id="IPR023395">
    <property type="entry name" value="MCP_dom_sf"/>
</dbReference>
<dbReference type="HOGENOM" id="CLU_774849_0_0_1"/>
<evidence type="ECO:0000313" key="11">
    <source>
        <dbReference type="EnsemblProtists" id="EOD20385"/>
    </source>
</evidence>
<reference evidence="12" key="1">
    <citation type="journal article" date="2013" name="Nature">
        <title>Pan genome of the phytoplankton Emiliania underpins its global distribution.</title>
        <authorList>
            <person name="Read B.A."/>
            <person name="Kegel J."/>
            <person name="Klute M.J."/>
            <person name="Kuo A."/>
            <person name="Lefebvre S.C."/>
            <person name="Maumus F."/>
            <person name="Mayer C."/>
            <person name="Miller J."/>
            <person name="Monier A."/>
            <person name="Salamov A."/>
            <person name="Young J."/>
            <person name="Aguilar M."/>
            <person name="Claverie J.M."/>
            <person name="Frickenhaus S."/>
            <person name="Gonzalez K."/>
            <person name="Herman E.K."/>
            <person name="Lin Y.C."/>
            <person name="Napier J."/>
            <person name="Ogata H."/>
            <person name="Sarno A.F."/>
            <person name="Shmutz J."/>
            <person name="Schroeder D."/>
            <person name="de Vargas C."/>
            <person name="Verret F."/>
            <person name="von Dassow P."/>
            <person name="Valentin K."/>
            <person name="Van de Peer Y."/>
            <person name="Wheeler G."/>
            <person name="Dacks J.B."/>
            <person name="Delwiche C.F."/>
            <person name="Dyhrman S.T."/>
            <person name="Glockner G."/>
            <person name="John U."/>
            <person name="Richards T."/>
            <person name="Worden A.Z."/>
            <person name="Zhang X."/>
            <person name="Grigoriev I.V."/>
            <person name="Allen A.E."/>
            <person name="Bidle K."/>
            <person name="Borodovsky M."/>
            <person name="Bowler C."/>
            <person name="Brownlee C."/>
            <person name="Cock J.M."/>
            <person name="Elias M."/>
            <person name="Gladyshev V.N."/>
            <person name="Groth M."/>
            <person name="Guda C."/>
            <person name="Hadaegh A."/>
            <person name="Iglesias-Rodriguez M.D."/>
            <person name="Jenkins J."/>
            <person name="Jones B.M."/>
            <person name="Lawson T."/>
            <person name="Leese F."/>
            <person name="Lindquist E."/>
            <person name="Lobanov A."/>
            <person name="Lomsadze A."/>
            <person name="Malik S.B."/>
            <person name="Marsh M.E."/>
            <person name="Mackinder L."/>
            <person name="Mock T."/>
            <person name="Mueller-Roeber B."/>
            <person name="Pagarete A."/>
            <person name="Parker M."/>
            <person name="Probert I."/>
            <person name="Quesneville H."/>
            <person name="Raines C."/>
            <person name="Rensing S.A."/>
            <person name="Riano-Pachon D.M."/>
            <person name="Richier S."/>
            <person name="Rokitta S."/>
            <person name="Shiraiwa Y."/>
            <person name="Soanes D.M."/>
            <person name="van der Giezen M."/>
            <person name="Wahlund T.M."/>
            <person name="Williams B."/>
            <person name="Wilson W."/>
            <person name="Wolfe G."/>
            <person name="Wurch L.L."/>
        </authorList>
    </citation>
    <scope>NUCLEOTIDE SEQUENCE</scope>
</reference>
<keyword evidence="4 8" id="KW-0812">Transmembrane</keyword>
<keyword evidence="7 8" id="KW-0472">Membrane</keyword>
<name>A0A0D3JA50_EMIH1</name>
<keyword evidence="5" id="KW-0677">Repeat</keyword>
<protein>
    <submittedName>
        <fullName evidence="11">Uncharacterized protein</fullName>
    </submittedName>
</protein>
<evidence type="ECO:0000256" key="8">
    <source>
        <dbReference type="PROSITE-ProRule" id="PRU00282"/>
    </source>
</evidence>
<dbReference type="PROSITE" id="PS50920">
    <property type="entry name" value="SOLCAR"/>
    <property type="match status" value="1"/>
</dbReference>
<keyword evidence="3" id="KW-0813">Transport</keyword>
<dbReference type="KEGG" id="ehx:EMIHUDRAFT_117583"/>
<dbReference type="GO" id="GO:0016020">
    <property type="term" value="C:membrane"/>
    <property type="evidence" value="ECO:0007669"/>
    <property type="project" value="UniProtKB-SubCell"/>
</dbReference>
<evidence type="ECO:0000256" key="6">
    <source>
        <dbReference type="ARBA" id="ARBA00022989"/>
    </source>
</evidence>
<evidence type="ECO:0000256" key="5">
    <source>
        <dbReference type="ARBA" id="ARBA00022737"/>
    </source>
</evidence>